<reference evidence="2" key="1">
    <citation type="journal article" date="2014" name="Proc. Natl. Acad. Sci. U.S.A.">
        <title>Extensive sampling of basidiomycete genomes demonstrates inadequacy of the white-rot/brown-rot paradigm for wood decay fungi.</title>
        <authorList>
            <person name="Riley R."/>
            <person name="Salamov A.A."/>
            <person name="Brown D.W."/>
            <person name="Nagy L.G."/>
            <person name="Floudas D."/>
            <person name="Held B.W."/>
            <person name="Levasseur A."/>
            <person name="Lombard V."/>
            <person name="Morin E."/>
            <person name="Otillar R."/>
            <person name="Lindquist E.A."/>
            <person name="Sun H."/>
            <person name="LaButti K.M."/>
            <person name="Schmutz J."/>
            <person name="Jabbour D."/>
            <person name="Luo H."/>
            <person name="Baker S.E."/>
            <person name="Pisabarro A.G."/>
            <person name="Walton J.D."/>
            <person name="Blanchette R.A."/>
            <person name="Henrissat B."/>
            <person name="Martin F."/>
            <person name="Cullen D."/>
            <person name="Hibbett D.S."/>
            <person name="Grigoriev I.V."/>
        </authorList>
    </citation>
    <scope>NUCLEOTIDE SEQUENCE [LARGE SCALE GENOMIC DNA]</scope>
    <source>
        <strain evidence="2">CBS 339.88</strain>
    </source>
</reference>
<dbReference type="AlphaFoldDB" id="A0A067SBJ4"/>
<protein>
    <submittedName>
        <fullName evidence="1">Uncharacterized protein</fullName>
    </submittedName>
</protein>
<proteinExistence type="predicted"/>
<dbReference type="EMBL" id="KL142409">
    <property type="protein sequence ID" value="KDR68290.1"/>
    <property type="molecule type" value="Genomic_DNA"/>
</dbReference>
<evidence type="ECO:0000313" key="1">
    <source>
        <dbReference type="EMBL" id="KDR68290.1"/>
    </source>
</evidence>
<sequence>MQYPLRTARKKYARPRGEHLGCIINLKNKKAGKNKLSLPWRSEEASYRRRHDLNNDYSTSPLSSSHTVVDSKKNFENTANSHLITYHT</sequence>
<keyword evidence="2" id="KW-1185">Reference proteome</keyword>
<evidence type="ECO:0000313" key="2">
    <source>
        <dbReference type="Proteomes" id="UP000027222"/>
    </source>
</evidence>
<dbReference type="Proteomes" id="UP000027222">
    <property type="component" value="Unassembled WGS sequence"/>
</dbReference>
<name>A0A067SBJ4_GALM3</name>
<dbReference type="HOGENOM" id="CLU_2469241_0_0_1"/>
<accession>A0A067SBJ4</accession>
<gene>
    <name evidence="1" type="ORF">GALMADRAFT_231484</name>
</gene>
<organism evidence="1 2">
    <name type="scientific">Galerina marginata (strain CBS 339.88)</name>
    <dbReference type="NCBI Taxonomy" id="685588"/>
    <lineage>
        <taxon>Eukaryota</taxon>
        <taxon>Fungi</taxon>
        <taxon>Dikarya</taxon>
        <taxon>Basidiomycota</taxon>
        <taxon>Agaricomycotina</taxon>
        <taxon>Agaricomycetes</taxon>
        <taxon>Agaricomycetidae</taxon>
        <taxon>Agaricales</taxon>
        <taxon>Agaricineae</taxon>
        <taxon>Strophariaceae</taxon>
        <taxon>Galerina</taxon>
    </lineage>
</organism>